<name>A0A0T9QV27_9GAMM</name>
<evidence type="ECO:0000313" key="2">
    <source>
        <dbReference type="Proteomes" id="UP000038204"/>
    </source>
</evidence>
<organism evidence="1 2">
    <name type="scientific">Yersinia similis</name>
    <dbReference type="NCBI Taxonomy" id="367190"/>
    <lineage>
        <taxon>Bacteria</taxon>
        <taxon>Pseudomonadati</taxon>
        <taxon>Pseudomonadota</taxon>
        <taxon>Gammaproteobacteria</taxon>
        <taxon>Enterobacterales</taxon>
        <taxon>Yersiniaceae</taxon>
        <taxon>Yersinia</taxon>
    </lineage>
</organism>
<sequence>MELIELNHKLSELVPYSNFKLDNRNSFKLLEAIKEYTHNIPFNNDGGFWDDFFFMCENEPEKLAKLYLAETDSDGELLPHQAFILAILQILETPRALLNILPGAHRSLYYRDLLGLSSRQAQPDQVALSIALNPTVTEKLLVKETLFEAGQDALGNPLHYALDASLLANRGYISDLRWLRQDESEQWFIAAPLDVQDQVELPATGIRLFSETVGERPAVNGCLIQAALLAMAEGERVITLAFAQPVTASQFASVEISSGDRWLALTPVVTSPKVTFTLSDQEPAISAPDNLDGLIFEQPVLRLQVAKGQQLPKVVTVSVEQRPVEGVDSLPEVKTATAANILFDLYYLTPFGYSLSAEPAQEDPSLYLGFADIEPGQTLSLYWKLKSPMQPKVDWYYLNQSNQWAALNAWVDDGTQNLYQDGGWSLVLPADAANQASQMPTDRYWLKGVVSVPAQEGSWRNYPLLQGVIYNAMTATLINATTISDSHFLPALSAESIQRTVEPIPEVSSVVQPWASWGGRMAESHGEFFDREAQRLSHRNRALTWGNMATLLKARYISIFDVKYPTHDELTQVSASEQQQLTVIPANHYSDSDDALRPVLNPARLAEMADWLEQRDSLWASITVTNPSYIDVYINYQVIFTSGVNPDFGYRQLRQSLSETYMPWSSSEQRAVIMNNNIGYFQLLATIQQHPLVERVTHLTLQREDTIISPSETASVNAEDNEVLVLVWKDDDIAQRRGKNHE</sequence>
<dbReference type="AlphaFoldDB" id="A0A0T9QV27"/>
<dbReference type="EMBL" id="CQBK01000022">
    <property type="protein sequence ID" value="CNI30028.1"/>
    <property type="molecule type" value="Genomic_DNA"/>
</dbReference>
<protein>
    <recommendedName>
        <fullName evidence="3">Baseplate protein J-like domain-containing protein</fullName>
    </recommendedName>
</protein>
<accession>A0A0T9QV27</accession>
<gene>
    <name evidence="1" type="ORF">ERS008667_02993</name>
</gene>
<reference evidence="1 2" key="1">
    <citation type="submission" date="2015-03" db="EMBL/GenBank/DDBJ databases">
        <authorList>
            <person name="Murphy D."/>
        </authorList>
    </citation>
    <scope>NUCLEOTIDE SEQUENCE [LARGE SCALE GENOMIC DNA]</scope>
    <source>
        <strain evidence="1 2">Y233</strain>
    </source>
</reference>
<evidence type="ECO:0008006" key="3">
    <source>
        <dbReference type="Google" id="ProtNLM"/>
    </source>
</evidence>
<dbReference type="Proteomes" id="UP000038204">
    <property type="component" value="Unassembled WGS sequence"/>
</dbReference>
<proteinExistence type="predicted"/>
<dbReference type="RefSeq" id="WP_049600280.1">
    <property type="nucleotide sequence ID" value="NZ_CABIIH010000086.1"/>
</dbReference>
<evidence type="ECO:0000313" key="1">
    <source>
        <dbReference type="EMBL" id="CNI30028.1"/>
    </source>
</evidence>